<evidence type="ECO:0000256" key="9">
    <source>
        <dbReference type="RuleBase" id="RU365015"/>
    </source>
</evidence>
<dbReference type="InterPro" id="IPR013189">
    <property type="entry name" value="Glyco_hydro_32_C"/>
</dbReference>
<feature type="domain" description="Glycosyl hydrolase family 32 N-terminal" evidence="10">
    <location>
        <begin position="39"/>
        <end position="339"/>
    </location>
</feature>
<dbReference type="Pfam" id="PF00251">
    <property type="entry name" value="Glyco_hydro_32N"/>
    <property type="match status" value="1"/>
</dbReference>
<accession>A0A5Q2TJX2</accession>
<sequence>MHTNDQKNQYHQEMIMKADKAIKELSALSNQCNFRMKYHFMPEASWINDPNGLIYINGEYHMFYQQHPYSAENGPKHWGHAKSKDLIHWEHLPIALAPTEDYETHGCFSGTSVYHNDKFIIFYTGNVIEDRRVKKQVQCMATSQDGVSFEKDENNPIIGNFPEEGSQDFRDPKVWRHEDKWYMAIGSGKNGKGNALLYHSEDLRSWKYMGKMAESRDTLHGKIWNCPDFFEIDGKDVFIFSPAISKSEKGQENRQAIYWVGNMDYQTGKFQEEVDGDVDLGKDFYAPQTLVGDQGRVILIGWLDMWWNAMPTQEKGWAGIMTIPRLVSILDDGSLTFNPVPELQELREHHLEWNELTISGADKHVCLTNGGALEIIADFDLKVSDAKEFGLEVRSSINREEKTVISFRQEQNELSVNRKQSGLSENGETTCELIPHAEDYLKLHLFIDSSSIEVFADDGRTVMSHRIYPDIESTGVQLFVKSGVVKANYIDIWSLKSIW</sequence>
<evidence type="ECO:0000256" key="6">
    <source>
        <dbReference type="ARBA" id="ARBA00023295"/>
    </source>
</evidence>
<evidence type="ECO:0000259" key="10">
    <source>
        <dbReference type="Pfam" id="PF00251"/>
    </source>
</evidence>
<dbReference type="UniPathway" id="UPA00238"/>
<dbReference type="InterPro" id="IPR006232">
    <property type="entry name" value="Suc6P_hydrolase"/>
</dbReference>
<comment type="subcellular location">
    <subcellularLocation>
        <location evidence="9">Cytoplasm</location>
    </subcellularLocation>
</comment>
<evidence type="ECO:0000256" key="4">
    <source>
        <dbReference type="ARBA" id="ARBA00019623"/>
    </source>
</evidence>
<keyword evidence="13" id="KW-1185">Reference proteome</keyword>
<keyword evidence="6 8" id="KW-0326">Glycosidase</keyword>
<dbReference type="RefSeq" id="WP_153790647.1">
    <property type="nucleotide sequence ID" value="NZ_CP045915.1"/>
</dbReference>
<evidence type="ECO:0000256" key="1">
    <source>
        <dbReference type="ARBA" id="ARBA00004914"/>
    </source>
</evidence>
<comment type="pathway">
    <text evidence="1 9">Glycan biosynthesis; sucrose metabolism.</text>
</comment>
<name>A0A5Q2TJX2_9BACI</name>
<dbReference type="InterPro" id="IPR051214">
    <property type="entry name" value="GH32_Enzymes"/>
</dbReference>
<keyword evidence="9" id="KW-0119">Carbohydrate metabolism</keyword>
<dbReference type="InterPro" id="IPR013148">
    <property type="entry name" value="Glyco_hydro_32_N"/>
</dbReference>
<dbReference type="Gene3D" id="2.115.10.20">
    <property type="entry name" value="Glycosyl hydrolase domain, family 43"/>
    <property type="match status" value="1"/>
</dbReference>
<dbReference type="Proteomes" id="UP000339690">
    <property type="component" value="Chromosome"/>
</dbReference>
<dbReference type="SMART" id="SM00640">
    <property type="entry name" value="Glyco_32"/>
    <property type="match status" value="1"/>
</dbReference>
<comment type="function">
    <text evidence="9">Enables the bacterium to metabolize sucrose as a sole carbon source.</text>
</comment>
<dbReference type="SUPFAM" id="SSF49899">
    <property type="entry name" value="Concanavalin A-like lectins/glucanases"/>
    <property type="match status" value="1"/>
</dbReference>
<dbReference type="CDD" id="cd08996">
    <property type="entry name" value="GH32_FFase"/>
    <property type="match status" value="1"/>
</dbReference>
<dbReference type="EMBL" id="CP045915">
    <property type="protein sequence ID" value="QGH33638.1"/>
    <property type="molecule type" value="Genomic_DNA"/>
</dbReference>
<feature type="domain" description="Glycosyl hydrolase family 32 C-terminal" evidence="11">
    <location>
        <begin position="342"/>
        <end position="494"/>
    </location>
</feature>
<evidence type="ECO:0000313" key="13">
    <source>
        <dbReference type="Proteomes" id="UP000339690"/>
    </source>
</evidence>
<dbReference type="Gene3D" id="2.60.120.560">
    <property type="entry name" value="Exo-inulinase, domain 1"/>
    <property type="match status" value="1"/>
</dbReference>
<evidence type="ECO:0000256" key="3">
    <source>
        <dbReference type="ARBA" id="ARBA00012758"/>
    </source>
</evidence>
<gene>
    <name evidence="12" type="ORF">GI584_06230</name>
</gene>
<dbReference type="InterPro" id="IPR001362">
    <property type="entry name" value="Glyco_hydro_32"/>
</dbReference>
<comment type="catalytic activity">
    <reaction evidence="8">
        <text>Hydrolysis of terminal non-reducing beta-D-fructofuranoside residues in beta-D-fructofuranosides.</text>
        <dbReference type="EC" id="3.2.1.26"/>
    </reaction>
</comment>
<comment type="similarity">
    <text evidence="2 8">Belongs to the glycosyl hydrolase 32 family.</text>
</comment>
<dbReference type="GO" id="GO:0004564">
    <property type="term" value="F:beta-fructofuranosidase activity"/>
    <property type="evidence" value="ECO:0007669"/>
    <property type="project" value="UniProtKB-EC"/>
</dbReference>
<evidence type="ECO:0000256" key="7">
    <source>
        <dbReference type="ARBA" id="ARBA00033367"/>
    </source>
</evidence>
<dbReference type="PANTHER" id="PTHR43101">
    <property type="entry name" value="BETA-FRUCTOSIDASE"/>
    <property type="match status" value="1"/>
</dbReference>
<dbReference type="GO" id="GO:0005985">
    <property type="term" value="P:sucrose metabolic process"/>
    <property type="evidence" value="ECO:0007669"/>
    <property type="project" value="UniProtKB-UniPathway"/>
</dbReference>
<dbReference type="PANTHER" id="PTHR43101:SF1">
    <property type="entry name" value="BETA-FRUCTOSIDASE"/>
    <property type="match status" value="1"/>
</dbReference>
<dbReference type="InterPro" id="IPR023296">
    <property type="entry name" value="Glyco_hydro_beta-prop_sf"/>
</dbReference>
<dbReference type="PROSITE" id="PS00609">
    <property type="entry name" value="GLYCOSYL_HYDROL_F32"/>
    <property type="match status" value="1"/>
</dbReference>
<evidence type="ECO:0000256" key="5">
    <source>
        <dbReference type="ARBA" id="ARBA00022801"/>
    </source>
</evidence>
<keyword evidence="5 8" id="KW-0378">Hydrolase</keyword>
<dbReference type="Pfam" id="PF08244">
    <property type="entry name" value="Glyco_hydro_32C"/>
    <property type="match status" value="1"/>
</dbReference>
<dbReference type="EC" id="3.2.1.26" evidence="3 8"/>
<dbReference type="NCBIfam" id="TIGR01322">
    <property type="entry name" value="scrB_fam"/>
    <property type="match status" value="1"/>
</dbReference>
<dbReference type="InterPro" id="IPR013320">
    <property type="entry name" value="ConA-like_dom_sf"/>
</dbReference>
<dbReference type="InterPro" id="IPR018053">
    <property type="entry name" value="Glyco_hydro_32_AS"/>
</dbReference>
<dbReference type="GO" id="GO:0005737">
    <property type="term" value="C:cytoplasm"/>
    <property type="evidence" value="ECO:0007669"/>
    <property type="project" value="UniProtKB-SubCell"/>
</dbReference>
<dbReference type="KEGG" id="grc:GI584_06230"/>
<dbReference type="SUPFAM" id="SSF75005">
    <property type="entry name" value="Arabinanase/levansucrase/invertase"/>
    <property type="match status" value="1"/>
</dbReference>
<keyword evidence="9" id="KW-0963">Cytoplasm</keyword>
<evidence type="ECO:0000256" key="2">
    <source>
        <dbReference type="ARBA" id="ARBA00009902"/>
    </source>
</evidence>
<proteinExistence type="inferred from homology"/>
<evidence type="ECO:0000313" key="12">
    <source>
        <dbReference type="EMBL" id="QGH33638.1"/>
    </source>
</evidence>
<evidence type="ECO:0000259" key="11">
    <source>
        <dbReference type="Pfam" id="PF08244"/>
    </source>
</evidence>
<organism evidence="12 13">
    <name type="scientific">Gracilibacillus salitolerans</name>
    <dbReference type="NCBI Taxonomy" id="2663022"/>
    <lineage>
        <taxon>Bacteria</taxon>
        <taxon>Bacillati</taxon>
        <taxon>Bacillota</taxon>
        <taxon>Bacilli</taxon>
        <taxon>Bacillales</taxon>
        <taxon>Bacillaceae</taxon>
        <taxon>Gracilibacillus</taxon>
    </lineage>
</organism>
<dbReference type="AlphaFoldDB" id="A0A5Q2TJX2"/>
<reference evidence="12 13" key="1">
    <citation type="submission" date="2019-11" db="EMBL/GenBank/DDBJ databases">
        <title>Gracilibacillus salitolerans sp. nov., a moderate halophile isolated from a saline soil in northwest China.</title>
        <authorList>
            <person name="Gan L."/>
        </authorList>
    </citation>
    <scope>NUCLEOTIDE SEQUENCE [LARGE SCALE GENOMIC DNA]</scope>
    <source>
        <strain evidence="12 13">SCU50</strain>
    </source>
</reference>
<protein>
    <recommendedName>
        <fullName evidence="4 8">Sucrose-6-phosphate hydrolase</fullName>
        <ecNumber evidence="3 8">3.2.1.26</ecNumber>
    </recommendedName>
    <alternativeName>
        <fullName evidence="7 9">Invertase</fullName>
    </alternativeName>
</protein>
<evidence type="ECO:0000256" key="8">
    <source>
        <dbReference type="RuleBase" id="RU362110"/>
    </source>
</evidence>